<organism evidence="2 3">
    <name type="scientific">Ceratodon purpureus</name>
    <name type="common">Fire moss</name>
    <name type="synonym">Dicranum purpureum</name>
    <dbReference type="NCBI Taxonomy" id="3225"/>
    <lineage>
        <taxon>Eukaryota</taxon>
        <taxon>Viridiplantae</taxon>
        <taxon>Streptophyta</taxon>
        <taxon>Embryophyta</taxon>
        <taxon>Bryophyta</taxon>
        <taxon>Bryophytina</taxon>
        <taxon>Bryopsida</taxon>
        <taxon>Dicranidae</taxon>
        <taxon>Pseudoditrichales</taxon>
        <taxon>Ditrichaceae</taxon>
        <taxon>Ceratodon</taxon>
    </lineage>
</organism>
<dbReference type="Proteomes" id="UP000822688">
    <property type="component" value="Chromosome 10"/>
</dbReference>
<proteinExistence type="predicted"/>
<comment type="caution">
    <text evidence="2">The sequence shown here is derived from an EMBL/GenBank/DDBJ whole genome shotgun (WGS) entry which is preliminary data.</text>
</comment>
<evidence type="ECO:0000256" key="1">
    <source>
        <dbReference type="SAM" id="MobiDB-lite"/>
    </source>
</evidence>
<feature type="region of interest" description="Disordered" evidence="1">
    <location>
        <begin position="1"/>
        <end position="83"/>
    </location>
</feature>
<sequence length="118" mass="12106">MAAVVPSGTNDSKNNPCEPRRSASPRWKEKDGDSLTETRRGCQGKNGETPSGIGGAGQRARPGQGRQEGGDGGGGAAAEGFGGEEVRVDPFVAHRTALPCTAHPLPTWGGSRPEGVIE</sequence>
<feature type="compositionally biased region" description="Gly residues" evidence="1">
    <location>
        <begin position="66"/>
        <end position="83"/>
    </location>
</feature>
<keyword evidence="3" id="KW-1185">Reference proteome</keyword>
<dbReference type="AlphaFoldDB" id="A0A8T0GPP2"/>
<evidence type="ECO:0000313" key="3">
    <source>
        <dbReference type="Proteomes" id="UP000822688"/>
    </source>
</evidence>
<gene>
    <name evidence="2" type="ORF">KC19_10G189600</name>
</gene>
<accession>A0A8T0GPP2</accession>
<reference evidence="2" key="1">
    <citation type="submission" date="2020-06" db="EMBL/GenBank/DDBJ databases">
        <title>WGS assembly of Ceratodon purpureus strain R40.</title>
        <authorList>
            <person name="Carey S.B."/>
            <person name="Jenkins J."/>
            <person name="Shu S."/>
            <person name="Lovell J.T."/>
            <person name="Sreedasyam A."/>
            <person name="Maumus F."/>
            <person name="Tiley G.P."/>
            <person name="Fernandez-Pozo N."/>
            <person name="Barry K."/>
            <person name="Chen C."/>
            <person name="Wang M."/>
            <person name="Lipzen A."/>
            <person name="Daum C."/>
            <person name="Saski C.A."/>
            <person name="Payton A.C."/>
            <person name="Mcbreen J.C."/>
            <person name="Conrad R.E."/>
            <person name="Kollar L.M."/>
            <person name="Olsson S."/>
            <person name="Huttunen S."/>
            <person name="Landis J.B."/>
            <person name="Wickett N.J."/>
            <person name="Johnson M.G."/>
            <person name="Rensing S.A."/>
            <person name="Grimwood J."/>
            <person name="Schmutz J."/>
            <person name="Mcdaniel S.F."/>
        </authorList>
    </citation>
    <scope>NUCLEOTIDE SEQUENCE</scope>
    <source>
        <strain evidence="2">R40</strain>
    </source>
</reference>
<protein>
    <submittedName>
        <fullName evidence="2">Uncharacterized protein</fullName>
    </submittedName>
</protein>
<feature type="compositionally biased region" description="Basic and acidic residues" evidence="1">
    <location>
        <begin position="18"/>
        <end position="40"/>
    </location>
</feature>
<dbReference type="EMBL" id="CM026431">
    <property type="protein sequence ID" value="KAG0560557.1"/>
    <property type="molecule type" value="Genomic_DNA"/>
</dbReference>
<name>A0A8T0GPP2_CERPU</name>
<evidence type="ECO:0000313" key="2">
    <source>
        <dbReference type="EMBL" id="KAG0560557.1"/>
    </source>
</evidence>